<dbReference type="OrthoDB" id="8613264at2"/>
<dbReference type="Proteomes" id="UP000215767">
    <property type="component" value="Unassembled WGS sequence"/>
</dbReference>
<dbReference type="Gene3D" id="2.160.20.20">
    <property type="match status" value="2"/>
</dbReference>
<dbReference type="SMART" id="SM00869">
    <property type="entry name" value="Autotransporter"/>
    <property type="match status" value="1"/>
</dbReference>
<dbReference type="NCBIfam" id="TIGR01414">
    <property type="entry name" value="autotrans_barl"/>
    <property type="match status" value="1"/>
</dbReference>
<dbReference type="SUPFAM" id="SSF103515">
    <property type="entry name" value="Autotransporter"/>
    <property type="match status" value="1"/>
</dbReference>
<sequence>MNRIYRLIRSRKTGQLVAASELAKGDKSPQGAGSGGLVGQVRPRQRHGSVVLCWLGGTAASFILMAGGAEAACGPTWTANLTAGQSVETCTDSEIGVLADGNSITAPGNNTILTHGQNADGVVARNAGTVNLVGTNVTVEGDGSNAVSVSGASTVTMDANTVLNVHGNGGAGGLGTNVAGIRVTGLAGQSNTVTVNGSQIVTTGTNALGGDFEGVLQNLTVQGASFTTSGDQSIGVLLTTSGTPALSNTTIHTSGNAAGGLLVGGGIGTTAGMTGGSITVDGQSIGAQVVSSSTLNMNGVAINAAGANSTGLSVNSGATMNLGASGAVTVNATGSGAVGMTVGSAATGDAATATLTDTTITAGANAGDAMRVNQAGSSVQFSGSTLLQAAGPGANGLELDNGAVVTFDPATPTGATVLPNFSVTGDGGAAIDVNGVGSQVNLNDVTLDATQTSALNLGANSWGLHAENGGLVAVTGTTTINGIGLRAEGTGPAGIGTIRLSPNVTATDVHAEVDDYGLLDVSSRAPTSTFTLNSLQGSGTAGTGEVLIGPVNLEIAGAEQTTYAGQITGNGDLIRSGAGTTTFTGANALTNFSGTAHIRDTATLGLAGAAQGTGVAFDFSTAGATLDISGSTAASGVEVGRIDSLAAGNGTIQLGANNLTVSSAQSSDFSGTIQDGPQGNGRLTKAGTGTLTLTGPNVFNFGSGAGGGVIVQNGTLAVAGQANASQRTFNVSGPGVLDVSAVANPDGNFNTGMIAGDGTINLGANSLTVDGVNNLDGTSTGTFSGTLTGGNASGMSLIKKGSGTLILSGNNAFGYVGGTDLESGVLAIRNVTPATFAKSVTLDGGWLDLSEAGPPNEATANDWPNLTINDGANAAQGGIIGANDNVTYNVGAGATQTVAYHLGDGTTPNGQGIFVVKQGAGTLELTGDNNYVGNTRIEGGTLKVTSDRNLGDTSVAREVVLNGGNLDVGGSFVSARDIELRQAGAVNVEAGQDTTWRAVVDNGAGYTFTKNGAGRLGLSGASHVGGVVVNAGALDMGAATVDSTAAGTAAVAVHGATIGFTGGVVNSADDAIVSDGSSVVNLAGTTLNAAAGKALYRVASGQGTLNANNQALDGTLRADAGAGLVLNLNNGSVYTGTPELGSAASTADVNLNDAGSVWNVTGDATVTNLNNAGTVAFGAPAGGVHKSLMVTGNYNGGGTVVMNTTLNTGGPLSAQSTDRLLIKGNATGTTTLLLKSSGTGGNTNTSLNNLKVPTEGISLVQVAGNASSDSFKLGGAGYVAANNSPYQYRVFAYGPGQTAASQSLLGGDNLDWDYRLQTAYLGPDGNPVPGMPGTGGGGGGRPALVAQASSDLVAPLALQNYGATVMGTLNRRLGEIRGNDVPPPDNRAEMFSRVIGSSGSYRSNRSFDSYGYDFDQDIEAMQIGGNWLHLADQDQNLRLGAAVTIGSTSVRPKARDAEDSKFRLDARSLALTGTWQHKSGWYVDGVLSAGTFSGDISTDASGKAGRVQGNSLEASLETGKAFTLDNGFVVEPQLQLMSQTFSLDNHTDMDGVKTRWADNTFLTARGGVKVTIPVHSAPDWKPYVAANLLQTWGGNDDVKLADTSFTPGTVGTAMQLQVGATGRISRNLSLYGDLSGQQRIGGHGVSSVSANVGIRYLF</sequence>
<dbReference type="Pfam" id="PF03797">
    <property type="entry name" value="Autotransporter"/>
    <property type="match status" value="1"/>
</dbReference>
<dbReference type="PANTHER" id="PTHR35037">
    <property type="entry name" value="C-TERMINAL REGION OF AIDA-LIKE PROTEIN"/>
    <property type="match status" value="1"/>
</dbReference>
<evidence type="ECO:0000259" key="5">
    <source>
        <dbReference type="PROSITE" id="PS51208"/>
    </source>
</evidence>
<dbReference type="InterPro" id="IPR005546">
    <property type="entry name" value="Autotransporte_beta"/>
</dbReference>
<dbReference type="NCBIfam" id="TIGR02601">
    <property type="entry name" value="autotrns_rpt"/>
    <property type="match status" value="2"/>
</dbReference>
<evidence type="ECO:0000256" key="2">
    <source>
        <dbReference type="ARBA" id="ARBA00023026"/>
    </source>
</evidence>
<keyword evidence="1" id="KW-0732">Signal</keyword>
<accession>A0A261UZQ3</accession>
<evidence type="ECO:0000256" key="3">
    <source>
        <dbReference type="SAM" id="MobiDB-lite"/>
    </source>
</evidence>
<evidence type="ECO:0000256" key="4">
    <source>
        <dbReference type="SAM" id="Phobius"/>
    </source>
</evidence>
<dbReference type="PANTHER" id="PTHR35037:SF3">
    <property type="entry name" value="C-TERMINAL REGION OF AIDA-LIKE PROTEIN"/>
    <property type="match status" value="1"/>
</dbReference>
<dbReference type="SUPFAM" id="SSF51126">
    <property type="entry name" value="Pectin lyase-like"/>
    <property type="match status" value="2"/>
</dbReference>
<organism evidence="6 7">
    <name type="scientific">Bordetella genomosp. 11</name>
    <dbReference type="NCBI Taxonomy" id="1416808"/>
    <lineage>
        <taxon>Bacteria</taxon>
        <taxon>Pseudomonadati</taxon>
        <taxon>Pseudomonadota</taxon>
        <taxon>Betaproteobacteria</taxon>
        <taxon>Burkholderiales</taxon>
        <taxon>Alcaligenaceae</taxon>
        <taxon>Bordetella</taxon>
    </lineage>
</organism>
<keyword evidence="4" id="KW-0472">Membrane</keyword>
<dbReference type="RefSeq" id="WP_094840337.1">
    <property type="nucleotide sequence ID" value="NZ_NEVS01000001.1"/>
</dbReference>
<dbReference type="InterPro" id="IPR012332">
    <property type="entry name" value="Autotransporter_pectin_lyase_C"/>
</dbReference>
<dbReference type="PROSITE" id="PS51208">
    <property type="entry name" value="AUTOTRANSPORTER"/>
    <property type="match status" value="1"/>
</dbReference>
<evidence type="ECO:0000313" key="7">
    <source>
        <dbReference type="Proteomes" id="UP000215767"/>
    </source>
</evidence>
<evidence type="ECO:0000313" key="6">
    <source>
        <dbReference type="EMBL" id="OZI67145.1"/>
    </source>
</evidence>
<comment type="caution">
    <text evidence="6">The sequence shown here is derived from an EMBL/GenBank/DDBJ whole genome shotgun (WGS) entry which is preliminary data.</text>
</comment>
<keyword evidence="4" id="KW-0812">Transmembrane</keyword>
<keyword evidence="4" id="KW-1133">Transmembrane helix</keyword>
<feature type="domain" description="Autotransporter" evidence="5">
    <location>
        <begin position="1383"/>
        <end position="1658"/>
    </location>
</feature>
<keyword evidence="2" id="KW-0843">Virulence</keyword>
<dbReference type="InterPro" id="IPR036709">
    <property type="entry name" value="Autotransporte_beta_dom_sf"/>
</dbReference>
<dbReference type="InterPro" id="IPR024973">
    <property type="entry name" value="ESPR"/>
</dbReference>
<dbReference type="Pfam" id="PF12951">
    <property type="entry name" value="PATR"/>
    <property type="match status" value="5"/>
</dbReference>
<dbReference type="InterPro" id="IPR011050">
    <property type="entry name" value="Pectin_lyase_fold/virulence"/>
</dbReference>
<feature type="region of interest" description="Disordered" evidence="3">
    <location>
        <begin position="20"/>
        <end position="40"/>
    </location>
</feature>
<protein>
    <recommendedName>
        <fullName evidence="5">Autotransporter domain-containing protein</fullName>
    </recommendedName>
</protein>
<evidence type="ECO:0000256" key="1">
    <source>
        <dbReference type="ARBA" id="ARBA00022729"/>
    </source>
</evidence>
<reference evidence="7" key="1">
    <citation type="submission" date="2017-05" db="EMBL/GenBank/DDBJ databases">
        <title>Complete and WGS of Bordetella genogroups.</title>
        <authorList>
            <person name="Spilker T."/>
            <person name="Lipuma J."/>
        </authorList>
    </citation>
    <scope>NUCLEOTIDE SEQUENCE [LARGE SCALE GENOMIC DNA]</scope>
    <source>
        <strain evidence="7">AU8856</strain>
    </source>
</reference>
<dbReference type="InterPro" id="IPR051551">
    <property type="entry name" value="Autotransporter_adhesion"/>
</dbReference>
<gene>
    <name evidence="6" type="ORF">CAL28_05510</name>
</gene>
<dbReference type="InterPro" id="IPR013425">
    <property type="entry name" value="Autotrns_rpt"/>
</dbReference>
<dbReference type="InterPro" id="IPR006315">
    <property type="entry name" value="OM_autotransptr_brl_dom"/>
</dbReference>
<proteinExistence type="predicted"/>
<dbReference type="Gene3D" id="2.40.128.130">
    <property type="entry name" value="Autotransporter beta-domain"/>
    <property type="match status" value="1"/>
</dbReference>
<dbReference type="GO" id="GO:0019867">
    <property type="term" value="C:outer membrane"/>
    <property type="evidence" value="ECO:0007669"/>
    <property type="project" value="InterPro"/>
</dbReference>
<dbReference type="EMBL" id="NEVS01000001">
    <property type="protein sequence ID" value="OZI67145.1"/>
    <property type="molecule type" value="Genomic_DNA"/>
</dbReference>
<dbReference type="Pfam" id="PF13018">
    <property type="entry name" value="ESPR"/>
    <property type="match status" value="1"/>
</dbReference>
<keyword evidence="7" id="KW-1185">Reference proteome</keyword>
<name>A0A261UZQ3_9BORD</name>
<feature type="transmembrane region" description="Helical" evidence="4">
    <location>
        <begin position="50"/>
        <end position="69"/>
    </location>
</feature>